<evidence type="ECO:0000313" key="4">
    <source>
        <dbReference type="Proteomes" id="UP000241769"/>
    </source>
</evidence>
<feature type="transmembrane region" description="Helical" evidence="1">
    <location>
        <begin position="1079"/>
        <end position="1100"/>
    </location>
</feature>
<dbReference type="SUPFAM" id="SSF51126">
    <property type="entry name" value="Pectin lyase-like"/>
    <property type="match status" value="1"/>
</dbReference>
<feature type="transmembrane region" description="Helical" evidence="1">
    <location>
        <begin position="905"/>
        <end position="927"/>
    </location>
</feature>
<dbReference type="PANTHER" id="PTHR11319">
    <property type="entry name" value="G PROTEIN-COUPLED RECEPTOR-RELATED"/>
    <property type="match status" value="1"/>
</dbReference>
<name>A0A2P6N6W6_9EUKA</name>
<dbReference type="AlphaFoldDB" id="A0A2P6N6W6"/>
<feature type="chain" id="PRO_5015151384" description="Right handed beta helix domain-containing protein" evidence="2">
    <location>
        <begin position="22"/>
        <end position="1116"/>
    </location>
</feature>
<feature type="transmembrane region" description="Helical" evidence="1">
    <location>
        <begin position="952"/>
        <end position="972"/>
    </location>
</feature>
<keyword evidence="1" id="KW-1133">Transmembrane helix</keyword>
<reference evidence="3 4" key="1">
    <citation type="journal article" date="2018" name="Genome Biol. Evol.">
        <title>Multiple Roots of Fruiting Body Formation in Amoebozoa.</title>
        <authorList>
            <person name="Hillmann F."/>
            <person name="Forbes G."/>
            <person name="Novohradska S."/>
            <person name="Ferling I."/>
            <person name="Riege K."/>
            <person name="Groth M."/>
            <person name="Westermann M."/>
            <person name="Marz M."/>
            <person name="Spaller T."/>
            <person name="Winckler T."/>
            <person name="Schaap P."/>
            <person name="Glockner G."/>
        </authorList>
    </citation>
    <scope>NUCLEOTIDE SEQUENCE [LARGE SCALE GENOMIC DNA]</scope>
    <source>
        <strain evidence="3 4">Jena</strain>
    </source>
</reference>
<feature type="signal peptide" evidence="2">
    <location>
        <begin position="1"/>
        <end position="21"/>
    </location>
</feature>
<feature type="transmembrane region" description="Helical" evidence="1">
    <location>
        <begin position="801"/>
        <end position="822"/>
    </location>
</feature>
<comment type="caution">
    <text evidence="3">The sequence shown here is derived from an EMBL/GenBank/DDBJ whole genome shotgun (WGS) entry which is preliminary data.</text>
</comment>
<sequence length="1116" mass="125566">MHYRSMITFLCLSLLFCSISACELYVDSQNGTDTPTCGSLSDPCQTIRDNATQLSLCLASGEYEVMETMPSRMRWTGTGKKPLIKCDQKRIKAECTNANGSRRLHWEGIEMQDCFIQHLPSCLHINITSSSLLHTTLSTGLDLMEDLILDNSHFSQTRILCYTSNELLVFRQNIFTSSEVLIFSTSDRINGTRSIRITGNYFISLSVIELKMTSRASVVTNLDIMDNVHASFLYAPHPHPFPNMGHIYIEWSSSDLQDEDIDDARDGEEHPITENPMRINIDNNRLPNVTLFCNPSLSNPDLNVTNNVITSLSMQWYNAPYHPLIGSSLVRLDGNELWKVDVMMDNDRGWSLQQTMRFVFVDNIIDLMSLTSLRISQFTIHFESNTISTVSVYKNAIGAPGEDDHLIDNFFGGIILWYTYPTLLYHSKSLHITRNRINTMDLQLLFPFTNSVSRVILKDNVWIRPEILVTALRLTTTSCEVYLYNSSFSNYSSGAIIASIKRSSLFMDHISVDKCNRSISISSDYCNISISNSNMSYNLDQSEGGLALYGSLSNVTIYNCTLHNNESPHGSAISSSMKSTHIDKQMKENNIQVRRKLEYDITDYSAVVIAGPHETGNNSLTCGEERYMDVSESAAFLMWSCRPCENGKYIIGGGRMEREDKSGTECKPCPAGASCQSGLTPQAKGRYWCGVNDREELQCLLCPSDYCKKESHNWHDSCLGNREGVLCGTCAANYTLGFFTSSCLPTSECKSQWMALFCIIPIFYFIILVLLPIGDGSIWKSTSYFIQTVPLLISQGQRDQVISILASIFFNPSATTGLFRGVCIGQVDYVEMQMLSLYIPLATLFVLSLACIFIFIYQRVQERWTSSRRSYQALVMLEYINGDAEPELGMTGVGEKRTVMSRCTAGLITAFLLIYGGLVSTCLKLLFCVQAKSSGWVLYNAGSIGCNQPWRIPLIVLSGLFLIPSPLALLFLRYKLKGTQTKVGRDVLTVIDGCYREQTKYWEAVYMVRRLVIAMAYVFIIDERWSATVMRSLLMASLALHLQLSPFVTGRGHLLETICLLCLCGLTLLNGQVDDTDERYYVIIQVLIVIPLLVSLVMVVEKFTAKIRRCVQKRSR</sequence>
<dbReference type="PANTHER" id="PTHR11319:SF35">
    <property type="entry name" value="OUTER MEMBRANE PROTEIN PMPC-RELATED"/>
    <property type="match status" value="1"/>
</dbReference>
<gene>
    <name evidence="3" type="ORF">PROFUN_12682</name>
</gene>
<feature type="transmembrane region" description="Helical" evidence="1">
    <location>
        <begin position="753"/>
        <end position="773"/>
    </location>
</feature>
<evidence type="ECO:0000256" key="2">
    <source>
        <dbReference type="SAM" id="SignalP"/>
    </source>
</evidence>
<keyword evidence="2" id="KW-0732">Signal</keyword>
<dbReference type="EMBL" id="MDYQ01000174">
    <property type="protein sequence ID" value="PRP79694.1"/>
    <property type="molecule type" value="Genomic_DNA"/>
</dbReference>
<dbReference type="InterPro" id="IPR011050">
    <property type="entry name" value="Pectin_lyase_fold/virulence"/>
</dbReference>
<dbReference type="PROSITE" id="PS51257">
    <property type="entry name" value="PROKAR_LIPOPROTEIN"/>
    <property type="match status" value="1"/>
</dbReference>
<proteinExistence type="predicted"/>
<evidence type="ECO:0000256" key="1">
    <source>
        <dbReference type="SAM" id="Phobius"/>
    </source>
</evidence>
<dbReference type="InParanoid" id="A0A2P6N6W6"/>
<feature type="transmembrane region" description="Helical" evidence="1">
    <location>
        <begin position="1054"/>
        <end position="1073"/>
    </location>
</feature>
<organism evidence="3 4">
    <name type="scientific">Planoprotostelium fungivorum</name>
    <dbReference type="NCBI Taxonomy" id="1890364"/>
    <lineage>
        <taxon>Eukaryota</taxon>
        <taxon>Amoebozoa</taxon>
        <taxon>Evosea</taxon>
        <taxon>Variosea</taxon>
        <taxon>Cavosteliida</taxon>
        <taxon>Cavosteliaceae</taxon>
        <taxon>Planoprotostelium</taxon>
    </lineage>
</organism>
<feature type="transmembrane region" description="Helical" evidence="1">
    <location>
        <begin position="834"/>
        <end position="857"/>
    </location>
</feature>
<keyword evidence="1" id="KW-0812">Transmembrane</keyword>
<keyword evidence="1" id="KW-0472">Membrane</keyword>
<protein>
    <recommendedName>
        <fullName evidence="5">Right handed beta helix domain-containing protein</fullName>
    </recommendedName>
</protein>
<evidence type="ECO:0000313" key="3">
    <source>
        <dbReference type="EMBL" id="PRP79694.1"/>
    </source>
</evidence>
<dbReference type="Proteomes" id="UP000241769">
    <property type="component" value="Unassembled WGS sequence"/>
</dbReference>
<evidence type="ECO:0008006" key="5">
    <source>
        <dbReference type="Google" id="ProtNLM"/>
    </source>
</evidence>
<accession>A0A2P6N6W6</accession>
<keyword evidence="4" id="KW-1185">Reference proteome</keyword>
<dbReference type="OrthoDB" id="5956805at2759"/>